<dbReference type="EMBL" id="OY660887">
    <property type="protein sequence ID" value="CAJ1087116.1"/>
    <property type="molecule type" value="Genomic_DNA"/>
</dbReference>
<sequence length="215" mass="23531">MFNSAEPVSFMKLVIIILMIPVMGFEAAPTERGFIKPPHPPSSLTHASGVPEKSPGLKPSQFLKHWLLSTKAAGVDQITKNTDRTTAGTITEGIRVGRLRTNPGITSPDKRAQMLKMISALEELHRTFNSTLSSRITIMPRANGRNGRKNRLLPGVEGGLKQTTAPPTALNSTASKTSADVIVPSLTGRNFRKSLPPQSRKTNKRVCFWKYCSQN</sequence>
<keyword evidence="9" id="KW-1185">Reference proteome</keyword>
<feature type="signal peptide" evidence="7">
    <location>
        <begin position="1"/>
        <end position="27"/>
    </location>
</feature>
<evidence type="ECO:0000256" key="3">
    <source>
        <dbReference type="ARBA" id="ARBA00022525"/>
    </source>
</evidence>
<name>A0AAV1HNR5_XYRNO</name>
<reference evidence="8" key="1">
    <citation type="submission" date="2023-08" db="EMBL/GenBank/DDBJ databases">
        <authorList>
            <person name="Alioto T."/>
            <person name="Alioto T."/>
            <person name="Gomez Garrido J."/>
        </authorList>
    </citation>
    <scope>NUCLEOTIDE SEQUENCE</scope>
</reference>
<evidence type="ECO:0000313" key="8">
    <source>
        <dbReference type="EMBL" id="CAJ1087116.1"/>
    </source>
</evidence>
<protein>
    <submittedName>
        <fullName evidence="8">Urotensin II-related peptide</fullName>
    </submittedName>
</protein>
<evidence type="ECO:0000256" key="1">
    <source>
        <dbReference type="ARBA" id="ARBA00004613"/>
    </source>
</evidence>
<feature type="chain" id="PRO_5043538942" evidence="7">
    <location>
        <begin position="28"/>
        <end position="215"/>
    </location>
</feature>
<evidence type="ECO:0000256" key="5">
    <source>
        <dbReference type="ARBA" id="ARBA00023157"/>
    </source>
</evidence>
<dbReference type="Proteomes" id="UP001178508">
    <property type="component" value="Chromosome 24"/>
</dbReference>
<keyword evidence="4" id="KW-0372">Hormone</keyword>
<gene>
    <name evidence="8" type="ORF">XNOV1_A015122</name>
</gene>
<dbReference type="GO" id="GO:0005179">
    <property type="term" value="F:hormone activity"/>
    <property type="evidence" value="ECO:0007669"/>
    <property type="project" value="UniProtKB-KW"/>
</dbReference>
<comment type="similarity">
    <text evidence="2">Belongs to the urotensin-2 family.</text>
</comment>
<dbReference type="PROSITE" id="PS00984">
    <property type="entry name" value="UROTENSIN_II"/>
    <property type="match status" value="1"/>
</dbReference>
<evidence type="ECO:0000313" key="9">
    <source>
        <dbReference type="Proteomes" id="UP001178508"/>
    </source>
</evidence>
<proteinExistence type="inferred from homology"/>
<evidence type="ECO:0000256" key="4">
    <source>
        <dbReference type="ARBA" id="ARBA00022702"/>
    </source>
</evidence>
<accession>A0AAV1HNR5</accession>
<evidence type="ECO:0000256" key="6">
    <source>
        <dbReference type="SAM" id="MobiDB-lite"/>
    </source>
</evidence>
<dbReference type="GO" id="GO:0008217">
    <property type="term" value="P:regulation of blood pressure"/>
    <property type="evidence" value="ECO:0007669"/>
    <property type="project" value="InterPro"/>
</dbReference>
<dbReference type="GO" id="GO:0097746">
    <property type="term" value="P:blood vessel diameter maintenance"/>
    <property type="evidence" value="ECO:0007669"/>
    <property type="project" value="InterPro"/>
</dbReference>
<feature type="region of interest" description="Disordered" evidence="6">
    <location>
        <begin position="33"/>
        <end position="55"/>
    </location>
</feature>
<comment type="subcellular location">
    <subcellularLocation>
        <location evidence="1">Secreted</location>
    </subcellularLocation>
</comment>
<organism evidence="8 9">
    <name type="scientific">Xyrichtys novacula</name>
    <name type="common">Pearly razorfish</name>
    <name type="synonym">Hemipteronotus novacula</name>
    <dbReference type="NCBI Taxonomy" id="13765"/>
    <lineage>
        <taxon>Eukaryota</taxon>
        <taxon>Metazoa</taxon>
        <taxon>Chordata</taxon>
        <taxon>Craniata</taxon>
        <taxon>Vertebrata</taxon>
        <taxon>Euteleostomi</taxon>
        <taxon>Actinopterygii</taxon>
        <taxon>Neopterygii</taxon>
        <taxon>Teleostei</taxon>
        <taxon>Neoteleostei</taxon>
        <taxon>Acanthomorphata</taxon>
        <taxon>Eupercaria</taxon>
        <taxon>Labriformes</taxon>
        <taxon>Labridae</taxon>
        <taxon>Xyrichtys</taxon>
    </lineage>
</organism>
<keyword evidence="3" id="KW-0964">Secreted</keyword>
<keyword evidence="5" id="KW-1015">Disulfide bond</keyword>
<dbReference type="AlphaFoldDB" id="A0AAV1HNR5"/>
<feature type="compositionally biased region" description="Polar residues" evidence="6">
    <location>
        <begin position="161"/>
        <end position="176"/>
    </location>
</feature>
<dbReference type="InterPro" id="IPR001483">
    <property type="entry name" value="Urotensin_II"/>
</dbReference>
<evidence type="ECO:0000256" key="2">
    <source>
        <dbReference type="ARBA" id="ARBA00006719"/>
    </source>
</evidence>
<evidence type="ECO:0000256" key="7">
    <source>
        <dbReference type="SAM" id="SignalP"/>
    </source>
</evidence>
<dbReference type="GO" id="GO:0005576">
    <property type="term" value="C:extracellular region"/>
    <property type="evidence" value="ECO:0007669"/>
    <property type="project" value="UniProtKB-SubCell"/>
</dbReference>
<keyword evidence="7" id="KW-0732">Signal</keyword>
<feature type="region of interest" description="Disordered" evidence="6">
    <location>
        <begin position="156"/>
        <end position="176"/>
    </location>
</feature>